<comment type="catalytic activity">
    <reaction evidence="10">
        <text>O-phospho-L-threonyl-[protein] + H2O = L-threonyl-[protein] + phosphate</text>
        <dbReference type="Rhea" id="RHEA:47004"/>
        <dbReference type="Rhea" id="RHEA-COMP:11060"/>
        <dbReference type="Rhea" id="RHEA-COMP:11605"/>
        <dbReference type="ChEBI" id="CHEBI:15377"/>
        <dbReference type="ChEBI" id="CHEBI:30013"/>
        <dbReference type="ChEBI" id="CHEBI:43474"/>
        <dbReference type="ChEBI" id="CHEBI:61977"/>
        <dbReference type="EC" id="3.1.3.16"/>
    </reaction>
</comment>
<dbReference type="PANTHER" id="PTHR13832:SF803">
    <property type="entry name" value="PROTEIN PHOSPHATASE 1G"/>
    <property type="match status" value="1"/>
</dbReference>
<dbReference type="InterPro" id="IPR001932">
    <property type="entry name" value="PPM-type_phosphatase-like_dom"/>
</dbReference>
<proteinExistence type="inferred from homology"/>
<keyword evidence="15" id="KW-1185">Reference proteome</keyword>
<dbReference type="RefSeq" id="XP_028533466.1">
    <property type="nucleotide sequence ID" value="XM_028677037.1"/>
</dbReference>
<evidence type="ECO:0000256" key="9">
    <source>
        <dbReference type="ARBA" id="ARBA00047761"/>
    </source>
</evidence>
<dbReference type="InterPro" id="IPR015655">
    <property type="entry name" value="PP2C"/>
</dbReference>
<evidence type="ECO:0000256" key="1">
    <source>
        <dbReference type="ARBA" id="ARBA00001936"/>
    </source>
</evidence>
<feature type="compositionally biased region" description="Polar residues" evidence="12">
    <location>
        <begin position="210"/>
        <end position="228"/>
    </location>
</feature>
<keyword evidence="5 14" id="KW-0378">Hydrolase</keyword>
<gene>
    <name evidence="14" type="primary">PPM9</name>
    <name evidence="14" type="ORF">PRELSG_1011700</name>
</gene>
<dbReference type="Proteomes" id="UP000220158">
    <property type="component" value="Chromosome 10"/>
</dbReference>
<keyword evidence="4" id="KW-0479">Metal-binding</keyword>
<evidence type="ECO:0000256" key="4">
    <source>
        <dbReference type="ARBA" id="ARBA00022723"/>
    </source>
</evidence>
<feature type="compositionally biased region" description="Polar residues" evidence="12">
    <location>
        <begin position="354"/>
        <end position="368"/>
    </location>
</feature>
<keyword evidence="8" id="KW-0464">Manganese</keyword>
<dbReference type="Pfam" id="PF00481">
    <property type="entry name" value="PP2C"/>
    <property type="match status" value="2"/>
</dbReference>
<evidence type="ECO:0000256" key="7">
    <source>
        <dbReference type="ARBA" id="ARBA00022912"/>
    </source>
</evidence>
<dbReference type="OMA" id="NKMFIAN"/>
<evidence type="ECO:0000259" key="13">
    <source>
        <dbReference type="PROSITE" id="PS51746"/>
    </source>
</evidence>
<evidence type="ECO:0000256" key="11">
    <source>
        <dbReference type="SAM" id="Coils"/>
    </source>
</evidence>
<comment type="cofactor">
    <cofactor evidence="1">
        <name>Mn(2+)</name>
        <dbReference type="ChEBI" id="CHEBI:29035"/>
    </cofactor>
</comment>
<reference evidence="14 15" key="1">
    <citation type="submission" date="2015-04" db="EMBL/GenBank/DDBJ databases">
        <authorList>
            <consortium name="Pathogen Informatics"/>
        </authorList>
    </citation>
    <scope>NUCLEOTIDE SEQUENCE [LARGE SCALE GENOMIC DNA]</scope>
    <source>
        <strain evidence="14 15">SGS1</strain>
    </source>
</reference>
<dbReference type="GO" id="GO:0004722">
    <property type="term" value="F:protein serine/threonine phosphatase activity"/>
    <property type="evidence" value="ECO:0007669"/>
    <property type="project" value="UniProtKB-EC"/>
</dbReference>
<dbReference type="PANTHER" id="PTHR13832">
    <property type="entry name" value="PROTEIN PHOSPHATASE 2C"/>
    <property type="match status" value="1"/>
</dbReference>
<sequence length="640" mass="75503">MSILENCEEKNNNVHKINESSINDIKECKSVSDIVKYIITLGIWEMYTYEWIFNRKTFLYYNTLLGNYYFYDKNNNLILFSENSFFFYVYSFENTEFISNMFFKQNGKKKELKLTSYAKTMQGRRKKQEDRYIIVTDLTRYIDSNDYKTLFFYKKNPLYFFSIFDGHRGIKACEYCMNNIIKNIIYYFYNQDINEETNVSLNNLGEPHSTLNSSSLIKSQNSTDSNQVNEKNSNENTKKNELNIDKKNKNFENDCINVNNFDNSFYNSNVNENKGVNKNENNCENRNLNKNKDENLTKNENIDIDESLNRKKRKIEKEVMENKENYEISEENNKLSKDKTIEDNIKEEKKYCKDTTTQNDDNNKSETQNKNNRNKKLKILDDMTDEEIIENIKLAFIKTDEQFLKVSKFPNHGCTIISLIILKNKMFIANLGDCRAIGVINLNNTLKTEHLSYDHKPNDPKEKERIKKMGGDVICLQNVYRVKANMKKNNNDKPSLLERLTMKEEVYLAVSRAIGDKDFKYNNVISATPDVVCKEIYNEDINEKNIQKENMKNNELDVKNKVDENYLKENENMYYSLDELNYHFVVMACDGVWDILSNKDIAQILQTYQHDPDKACSEIIKTAYAYGSQDNLTAMLLKFY</sequence>
<comment type="catalytic activity">
    <reaction evidence="9">
        <text>O-phospho-L-seryl-[protein] + H2O = L-seryl-[protein] + phosphate</text>
        <dbReference type="Rhea" id="RHEA:20629"/>
        <dbReference type="Rhea" id="RHEA-COMP:9863"/>
        <dbReference type="Rhea" id="RHEA-COMP:11604"/>
        <dbReference type="ChEBI" id="CHEBI:15377"/>
        <dbReference type="ChEBI" id="CHEBI:29999"/>
        <dbReference type="ChEBI" id="CHEBI:43474"/>
        <dbReference type="ChEBI" id="CHEBI:83421"/>
        <dbReference type="EC" id="3.1.3.16"/>
    </reaction>
</comment>
<dbReference type="GO" id="GO:0046872">
    <property type="term" value="F:metal ion binding"/>
    <property type="evidence" value="ECO:0007669"/>
    <property type="project" value="UniProtKB-KW"/>
</dbReference>
<evidence type="ECO:0000256" key="5">
    <source>
        <dbReference type="ARBA" id="ARBA00022801"/>
    </source>
</evidence>
<feature type="compositionally biased region" description="Basic and acidic residues" evidence="12">
    <location>
        <begin position="232"/>
        <end position="243"/>
    </location>
</feature>
<evidence type="ECO:0000256" key="8">
    <source>
        <dbReference type="ARBA" id="ARBA00023211"/>
    </source>
</evidence>
<dbReference type="CDD" id="cd00143">
    <property type="entry name" value="PP2Cc"/>
    <property type="match status" value="1"/>
</dbReference>
<evidence type="ECO:0000256" key="6">
    <source>
        <dbReference type="ARBA" id="ARBA00022842"/>
    </source>
</evidence>
<keyword evidence="11" id="KW-0175">Coiled coil</keyword>
<comment type="similarity">
    <text evidence="2">Belongs to the PP2C family.</text>
</comment>
<dbReference type="VEuPathDB" id="PlasmoDB:PRELSG_1011700"/>
<dbReference type="EMBL" id="LN835305">
    <property type="protein sequence ID" value="CRH00463.1"/>
    <property type="molecule type" value="Genomic_DNA"/>
</dbReference>
<keyword evidence="6" id="KW-0460">Magnesium</keyword>
<dbReference type="Gene3D" id="3.60.40.10">
    <property type="entry name" value="PPM-type phosphatase domain"/>
    <property type="match status" value="2"/>
</dbReference>
<evidence type="ECO:0000256" key="2">
    <source>
        <dbReference type="ARBA" id="ARBA00006702"/>
    </source>
</evidence>
<evidence type="ECO:0000313" key="15">
    <source>
        <dbReference type="Proteomes" id="UP000220158"/>
    </source>
</evidence>
<dbReference type="SUPFAM" id="SSF81606">
    <property type="entry name" value="PP2C-like"/>
    <property type="match status" value="1"/>
</dbReference>
<evidence type="ECO:0000313" key="14">
    <source>
        <dbReference type="EMBL" id="CRH00463.1"/>
    </source>
</evidence>
<dbReference type="SMART" id="SM00332">
    <property type="entry name" value="PP2Cc"/>
    <property type="match status" value="1"/>
</dbReference>
<accession>A0A1J1HA37</accession>
<feature type="region of interest" description="Disordered" evidence="12">
    <location>
        <begin position="210"/>
        <end position="243"/>
    </location>
</feature>
<name>A0A1J1HA37_PLARL</name>
<dbReference type="KEGG" id="prel:PRELSG_1011700"/>
<feature type="domain" description="PPM-type phosphatase" evidence="13">
    <location>
        <begin position="115"/>
        <end position="639"/>
    </location>
</feature>
<dbReference type="EC" id="3.1.3.16" evidence="3"/>
<dbReference type="GeneID" id="39736583"/>
<dbReference type="AlphaFoldDB" id="A0A1J1HA37"/>
<evidence type="ECO:0000256" key="12">
    <source>
        <dbReference type="SAM" id="MobiDB-lite"/>
    </source>
</evidence>
<dbReference type="OrthoDB" id="10264738at2759"/>
<evidence type="ECO:0000256" key="3">
    <source>
        <dbReference type="ARBA" id="ARBA00013081"/>
    </source>
</evidence>
<evidence type="ECO:0000256" key="10">
    <source>
        <dbReference type="ARBA" id="ARBA00048336"/>
    </source>
</evidence>
<dbReference type="InterPro" id="IPR036457">
    <property type="entry name" value="PPM-type-like_dom_sf"/>
</dbReference>
<organism evidence="14 15">
    <name type="scientific">Plasmodium relictum</name>
    <dbReference type="NCBI Taxonomy" id="85471"/>
    <lineage>
        <taxon>Eukaryota</taxon>
        <taxon>Sar</taxon>
        <taxon>Alveolata</taxon>
        <taxon>Apicomplexa</taxon>
        <taxon>Aconoidasida</taxon>
        <taxon>Haemosporida</taxon>
        <taxon>Plasmodiidae</taxon>
        <taxon>Plasmodium</taxon>
        <taxon>Plasmodium (Haemamoeba)</taxon>
    </lineage>
</organism>
<feature type="region of interest" description="Disordered" evidence="12">
    <location>
        <begin position="272"/>
        <end position="295"/>
    </location>
</feature>
<keyword evidence="7" id="KW-0904">Protein phosphatase</keyword>
<dbReference type="PROSITE" id="PS51746">
    <property type="entry name" value="PPM_2"/>
    <property type="match status" value="1"/>
</dbReference>
<protein>
    <recommendedName>
        <fullName evidence="3">protein-serine/threonine phosphatase</fullName>
        <ecNumber evidence="3">3.1.3.16</ecNumber>
    </recommendedName>
</protein>
<feature type="region of interest" description="Disordered" evidence="12">
    <location>
        <begin position="352"/>
        <end position="372"/>
    </location>
</feature>
<feature type="coiled-coil region" evidence="11">
    <location>
        <begin position="305"/>
        <end position="332"/>
    </location>
</feature>